<evidence type="ECO:0000313" key="2">
    <source>
        <dbReference type="EMBL" id="PWZ08198.1"/>
    </source>
</evidence>
<dbReference type="EMBL" id="NCVQ01000010">
    <property type="protein sequence ID" value="PWZ08198.1"/>
    <property type="molecule type" value="Genomic_DNA"/>
</dbReference>
<evidence type="ECO:0000256" key="1">
    <source>
        <dbReference type="SAM" id="Phobius"/>
    </source>
</evidence>
<keyword evidence="1" id="KW-0812">Transmembrane</keyword>
<organism evidence="2 3">
    <name type="scientific">Zea mays</name>
    <name type="common">Maize</name>
    <dbReference type="NCBI Taxonomy" id="4577"/>
    <lineage>
        <taxon>Eukaryota</taxon>
        <taxon>Viridiplantae</taxon>
        <taxon>Streptophyta</taxon>
        <taxon>Embryophyta</taxon>
        <taxon>Tracheophyta</taxon>
        <taxon>Spermatophyta</taxon>
        <taxon>Magnoliopsida</taxon>
        <taxon>Liliopsida</taxon>
        <taxon>Poales</taxon>
        <taxon>Poaceae</taxon>
        <taxon>PACMAD clade</taxon>
        <taxon>Panicoideae</taxon>
        <taxon>Andropogonodae</taxon>
        <taxon>Andropogoneae</taxon>
        <taxon>Tripsacinae</taxon>
        <taxon>Zea</taxon>
    </lineage>
</organism>
<keyword evidence="1" id="KW-0472">Membrane</keyword>
<gene>
    <name evidence="2" type="ORF">Zm00014a_000213</name>
</gene>
<evidence type="ECO:0000313" key="3">
    <source>
        <dbReference type="Proteomes" id="UP000251960"/>
    </source>
</evidence>
<protein>
    <submittedName>
        <fullName evidence="2">Uncharacterized protein</fullName>
    </submittedName>
</protein>
<dbReference type="AlphaFoldDB" id="A0A3L6DIN9"/>
<name>A0A3L6DIN9_MAIZE</name>
<feature type="transmembrane region" description="Helical" evidence="1">
    <location>
        <begin position="12"/>
        <end position="33"/>
    </location>
</feature>
<proteinExistence type="predicted"/>
<accession>A0A3L6DIN9</accession>
<comment type="caution">
    <text evidence="2">The sequence shown here is derived from an EMBL/GenBank/DDBJ whole genome shotgun (WGS) entry which is preliminary data.</text>
</comment>
<feature type="non-terminal residue" evidence="2">
    <location>
        <position position="1"/>
    </location>
</feature>
<reference evidence="2 3" key="1">
    <citation type="journal article" date="2018" name="Nat. Genet.">
        <title>Extensive intraspecific gene order and gene structural variations between Mo17 and other maize genomes.</title>
        <authorList>
            <person name="Sun S."/>
            <person name="Zhou Y."/>
            <person name="Chen J."/>
            <person name="Shi J."/>
            <person name="Zhao H."/>
            <person name="Zhao H."/>
            <person name="Song W."/>
            <person name="Zhang M."/>
            <person name="Cui Y."/>
            <person name="Dong X."/>
            <person name="Liu H."/>
            <person name="Ma X."/>
            <person name="Jiao Y."/>
            <person name="Wang B."/>
            <person name="Wei X."/>
            <person name="Stein J.C."/>
            <person name="Glaubitz J.C."/>
            <person name="Lu F."/>
            <person name="Yu G."/>
            <person name="Liang C."/>
            <person name="Fengler K."/>
            <person name="Li B."/>
            <person name="Rafalski A."/>
            <person name="Schnable P.S."/>
            <person name="Ware D.H."/>
            <person name="Buckler E.S."/>
            <person name="Lai J."/>
        </authorList>
    </citation>
    <scope>NUCLEOTIDE SEQUENCE [LARGE SCALE GENOMIC DNA]</scope>
    <source>
        <strain evidence="3">cv. Missouri 17</strain>
        <tissue evidence="2">Seedling</tissue>
    </source>
</reference>
<sequence>KVVSCLFIAQRWYLQWELVFCSGVPVLLLLGCFSPPGVVRRGGRCRTLGMVFRLVRPAFESL</sequence>
<dbReference type="Proteomes" id="UP000251960">
    <property type="component" value="Chromosome 9"/>
</dbReference>
<keyword evidence="1" id="KW-1133">Transmembrane helix</keyword>